<keyword evidence="4" id="KW-1185">Reference proteome</keyword>
<evidence type="ECO:0000313" key="3">
    <source>
        <dbReference type="EMBL" id="ETO02032.1"/>
    </source>
</evidence>
<evidence type="ECO:0000256" key="2">
    <source>
        <dbReference type="SAM" id="SignalP"/>
    </source>
</evidence>
<reference evidence="3 4" key="1">
    <citation type="journal article" date="2013" name="Curr. Biol.">
        <title>The Genome of the Foraminiferan Reticulomyxa filosa.</title>
        <authorList>
            <person name="Glockner G."/>
            <person name="Hulsmann N."/>
            <person name="Schleicher M."/>
            <person name="Noegel A.A."/>
            <person name="Eichinger L."/>
            <person name="Gallinger C."/>
            <person name="Pawlowski J."/>
            <person name="Sierra R."/>
            <person name="Euteneuer U."/>
            <person name="Pillet L."/>
            <person name="Moustafa A."/>
            <person name="Platzer M."/>
            <person name="Groth M."/>
            <person name="Szafranski K."/>
            <person name="Schliwa M."/>
        </authorList>
    </citation>
    <scope>NUCLEOTIDE SEQUENCE [LARGE SCALE GENOMIC DNA]</scope>
</reference>
<organism evidence="3 4">
    <name type="scientific">Reticulomyxa filosa</name>
    <dbReference type="NCBI Taxonomy" id="46433"/>
    <lineage>
        <taxon>Eukaryota</taxon>
        <taxon>Sar</taxon>
        <taxon>Rhizaria</taxon>
        <taxon>Retaria</taxon>
        <taxon>Foraminifera</taxon>
        <taxon>Monothalamids</taxon>
        <taxon>Reticulomyxidae</taxon>
        <taxon>Reticulomyxa</taxon>
    </lineage>
</organism>
<dbReference type="Proteomes" id="UP000023152">
    <property type="component" value="Unassembled WGS sequence"/>
</dbReference>
<keyword evidence="2" id="KW-0732">Signal</keyword>
<proteinExistence type="predicted"/>
<protein>
    <submittedName>
        <fullName evidence="3">Uncharacterized protein</fullName>
    </submittedName>
</protein>
<sequence length="332" mass="38072">MKPSLVYEIVLILLQVLTAVLAISSVSNVAKENSNSKDTIYSNNQDCMCTLLLSLNKLSNHSASRMWKSKTLKCVQCPQYFDNATEISLQLKHASIRIIKITTMQSKKNTYTKTPAIDMFTTSSISSTYFKPKYRGRMYCTYDVFDLKWILKKKNSVCTSIEVEVGVIVITAPQLIAFQSKRMAFQIFKSTRSILPCNTIRYSSITNQLVSNTFQILLYTSMLCFFLLLFLKTNKKKMDRSYDVAQKKRNIDDIANFDNCPIDCKCWCTFCGKSVAVMDQHLPYVDLCNTTDKQSNCKSVVIPTFFVLQSYFPQGMVYPKAFMLSQYKLHNH</sequence>
<keyword evidence="1" id="KW-1133">Transmembrane helix</keyword>
<accession>X6LLM0</accession>
<comment type="caution">
    <text evidence="3">The sequence shown here is derived from an EMBL/GenBank/DDBJ whole genome shotgun (WGS) entry which is preliminary data.</text>
</comment>
<feature type="chain" id="PRO_5004974798" evidence="2">
    <location>
        <begin position="23"/>
        <end position="332"/>
    </location>
</feature>
<dbReference type="EMBL" id="ASPP01036858">
    <property type="protein sequence ID" value="ETO02032.1"/>
    <property type="molecule type" value="Genomic_DNA"/>
</dbReference>
<feature type="transmembrane region" description="Helical" evidence="1">
    <location>
        <begin position="213"/>
        <end position="231"/>
    </location>
</feature>
<name>X6LLM0_RETFI</name>
<keyword evidence="1" id="KW-0472">Membrane</keyword>
<keyword evidence="1" id="KW-0812">Transmembrane</keyword>
<dbReference type="AlphaFoldDB" id="X6LLM0"/>
<evidence type="ECO:0000313" key="4">
    <source>
        <dbReference type="Proteomes" id="UP000023152"/>
    </source>
</evidence>
<evidence type="ECO:0000256" key="1">
    <source>
        <dbReference type="SAM" id="Phobius"/>
    </source>
</evidence>
<feature type="signal peptide" evidence="2">
    <location>
        <begin position="1"/>
        <end position="22"/>
    </location>
</feature>
<gene>
    <name evidence="3" type="ORF">RFI_35404</name>
</gene>